<dbReference type="PROSITE" id="PS00218">
    <property type="entry name" value="AMINO_ACID_PERMEASE_1"/>
    <property type="match status" value="1"/>
</dbReference>
<feature type="transmembrane region" description="Helical" evidence="12">
    <location>
        <begin position="429"/>
        <end position="453"/>
    </location>
</feature>
<dbReference type="GO" id="GO:0005886">
    <property type="term" value="C:plasma membrane"/>
    <property type="evidence" value="ECO:0007669"/>
    <property type="project" value="UniProtKB-ARBA"/>
</dbReference>
<evidence type="ECO:0000256" key="5">
    <source>
        <dbReference type="ARBA" id="ARBA00022553"/>
    </source>
</evidence>
<feature type="transmembrane region" description="Helical" evidence="12">
    <location>
        <begin position="259"/>
        <end position="282"/>
    </location>
</feature>
<dbReference type="eggNOG" id="KOG1286">
    <property type="taxonomic scope" value="Eukaryota"/>
</dbReference>
<dbReference type="PANTHER" id="PTHR43341:SF10">
    <property type="entry name" value="S-ADENOSYLMETHIONINE PERMEASE SAM3-RELATED"/>
    <property type="match status" value="1"/>
</dbReference>
<feature type="transmembrane region" description="Helical" evidence="12">
    <location>
        <begin position="186"/>
        <end position="208"/>
    </location>
</feature>
<dbReference type="Pfam" id="PF00324">
    <property type="entry name" value="AA_permease"/>
    <property type="match status" value="1"/>
</dbReference>
<comment type="subcellular location">
    <subcellularLocation>
        <location evidence="2">Endoplasmic reticulum</location>
    </subcellularLocation>
    <subcellularLocation>
        <location evidence="1">Membrane</location>
        <topology evidence="1">Multi-pass membrane protein</topology>
    </subcellularLocation>
</comment>
<evidence type="ECO:0000256" key="2">
    <source>
        <dbReference type="ARBA" id="ARBA00004240"/>
    </source>
</evidence>
<name>G8ZW19_TORDE</name>
<feature type="transmembrane region" description="Helical" evidence="12">
    <location>
        <begin position="358"/>
        <end position="377"/>
    </location>
</feature>
<evidence type="ECO:0000256" key="10">
    <source>
        <dbReference type="ARBA" id="ARBA00023136"/>
    </source>
</evidence>
<evidence type="ECO:0000256" key="9">
    <source>
        <dbReference type="ARBA" id="ARBA00022989"/>
    </source>
</evidence>
<evidence type="ECO:0000256" key="4">
    <source>
        <dbReference type="ARBA" id="ARBA00022448"/>
    </source>
</evidence>
<organism evidence="14 15">
    <name type="scientific">Torulaspora delbrueckii</name>
    <name type="common">Yeast</name>
    <name type="synonym">Candida colliculosa</name>
    <dbReference type="NCBI Taxonomy" id="4950"/>
    <lineage>
        <taxon>Eukaryota</taxon>
        <taxon>Fungi</taxon>
        <taxon>Dikarya</taxon>
        <taxon>Ascomycota</taxon>
        <taxon>Saccharomycotina</taxon>
        <taxon>Saccharomycetes</taxon>
        <taxon>Saccharomycetales</taxon>
        <taxon>Saccharomycetaceae</taxon>
        <taxon>Torulaspora</taxon>
    </lineage>
</organism>
<dbReference type="OrthoDB" id="3900342at2759"/>
<evidence type="ECO:0000256" key="6">
    <source>
        <dbReference type="ARBA" id="ARBA00022692"/>
    </source>
</evidence>
<feature type="transmembrane region" description="Helical" evidence="12">
    <location>
        <begin position="105"/>
        <end position="122"/>
    </location>
</feature>
<dbReference type="FunFam" id="1.20.1740.10:FF:000060">
    <property type="entry name" value="S-methylmethionine permease"/>
    <property type="match status" value="1"/>
</dbReference>
<feature type="transmembrane region" description="Helical" evidence="12">
    <location>
        <begin position="220"/>
        <end position="239"/>
    </location>
</feature>
<evidence type="ECO:0000313" key="15">
    <source>
        <dbReference type="Proteomes" id="UP000005627"/>
    </source>
</evidence>
<evidence type="ECO:0000256" key="11">
    <source>
        <dbReference type="SAM" id="MobiDB-lite"/>
    </source>
</evidence>
<dbReference type="InterPro" id="IPR004841">
    <property type="entry name" value="AA-permease/SLC12A_dom"/>
</dbReference>
<dbReference type="InParanoid" id="G8ZW19"/>
<dbReference type="GeneID" id="11501012"/>
<evidence type="ECO:0000256" key="12">
    <source>
        <dbReference type="SAM" id="Phobius"/>
    </source>
</evidence>
<comment type="similarity">
    <text evidence="3">Belongs to the amino acid-polyamine-organocation (APC) superfamily. YAT (TC 2.A.3.10) family.</text>
</comment>
<dbReference type="KEGG" id="tdl:TDEL_0E05700"/>
<dbReference type="InterPro" id="IPR050524">
    <property type="entry name" value="APC_YAT"/>
</dbReference>
<feature type="compositionally biased region" description="Basic and acidic residues" evidence="11">
    <location>
        <begin position="1"/>
        <end position="13"/>
    </location>
</feature>
<dbReference type="InterPro" id="IPR004840">
    <property type="entry name" value="Amino_acid_permease_CS"/>
</dbReference>
<keyword evidence="15" id="KW-1185">Reference proteome</keyword>
<dbReference type="HOGENOM" id="CLU_007946_12_0_1"/>
<dbReference type="EMBL" id="HE616746">
    <property type="protein sequence ID" value="CCE92813.1"/>
    <property type="molecule type" value="Genomic_DNA"/>
</dbReference>
<dbReference type="PANTHER" id="PTHR43341">
    <property type="entry name" value="AMINO ACID PERMEASE"/>
    <property type="match status" value="1"/>
</dbReference>
<proteinExistence type="inferred from homology"/>
<feature type="transmembrane region" description="Helical" evidence="12">
    <location>
        <begin position="405"/>
        <end position="423"/>
    </location>
</feature>
<dbReference type="Proteomes" id="UP000005627">
    <property type="component" value="Chromosome 5"/>
</dbReference>
<feature type="transmembrane region" description="Helical" evidence="12">
    <location>
        <begin position="511"/>
        <end position="528"/>
    </location>
</feature>
<keyword evidence="7" id="KW-0256">Endoplasmic reticulum</keyword>
<dbReference type="GO" id="GO:0015171">
    <property type="term" value="F:amino acid transmembrane transporter activity"/>
    <property type="evidence" value="ECO:0007669"/>
    <property type="project" value="TreeGrafter"/>
</dbReference>
<keyword evidence="6 12" id="KW-0812">Transmembrane</keyword>
<feature type="region of interest" description="Disordered" evidence="11">
    <location>
        <begin position="1"/>
        <end position="24"/>
    </location>
</feature>
<dbReference type="GO" id="GO:0072348">
    <property type="term" value="P:sulfur compound transport"/>
    <property type="evidence" value="ECO:0007669"/>
    <property type="project" value="UniProtKB-ARBA"/>
</dbReference>
<dbReference type="Gene3D" id="1.20.1740.10">
    <property type="entry name" value="Amino acid/polyamine transporter I"/>
    <property type="match status" value="1"/>
</dbReference>
<sequence length="584" mass="63910">MDSKSDKFSKFESEALSVSASKVQGAYSSAVRSWKDSFKPSELSQIPEDLDYHDLTEREKIQLRLANQPYQKVLHQRHLSMIAIGGTLGTGLFIGLGAALTSGPAALLIGYLLVGTSMFCVIQSAAELACQFPVSGSYASHVSRFVDESLGFTVATNYTLAWLVLFPSELIGCSLTISYWNSSINPAVWVSIFLVFVLWINLFGVRIFAETEFILSIIKVLAIIIFIIIGIVLIAGGGPDPGGYIGTKYWHDPGPFAKPVFKNLCQTFVAAAFSFGGTEMVLLTGTESKNVSSIARAAKGTFYRIAIFYVTTVVVIGCLVPYNDPRLLSASSSEDISASPFVIALSNTGSMGAKVSHFMNAVILVAVVSVCNSTVYASSRLIQALGTAGQLPKIFGYMDRKGRPLVGIAVSATFGLLGFLVATKKQSEVFTWLFALCSVAAFVTWFSICLAQVRYRMAMRARKRSLDSIAYKSILGIWGGVVGCIVNFLLVAGEVYVSAFPANAKSSAEGFFKYTLSIPIMIVVFLGHKIHRNDWGNWYVKRKDMDLDTGCSIEDFELFQAQKEAEKRALASRPLYYRVYRFWC</sequence>
<evidence type="ECO:0000256" key="8">
    <source>
        <dbReference type="ARBA" id="ARBA00022970"/>
    </source>
</evidence>
<evidence type="ECO:0000256" key="1">
    <source>
        <dbReference type="ARBA" id="ARBA00004141"/>
    </source>
</evidence>
<feature type="transmembrane region" description="Helical" evidence="12">
    <location>
        <begin position="160"/>
        <end position="180"/>
    </location>
</feature>
<dbReference type="InterPro" id="IPR004762">
    <property type="entry name" value="Amino_acid_permease_fungi"/>
</dbReference>
<feature type="transmembrane region" description="Helical" evidence="12">
    <location>
        <begin position="79"/>
        <end position="99"/>
    </location>
</feature>
<evidence type="ECO:0000259" key="13">
    <source>
        <dbReference type="Pfam" id="PF00324"/>
    </source>
</evidence>
<feature type="domain" description="Amino acid permease/ SLC12A" evidence="13">
    <location>
        <begin position="78"/>
        <end position="537"/>
    </location>
</feature>
<evidence type="ECO:0000313" key="14">
    <source>
        <dbReference type="EMBL" id="CCE92813.1"/>
    </source>
</evidence>
<evidence type="ECO:0000256" key="7">
    <source>
        <dbReference type="ARBA" id="ARBA00022824"/>
    </source>
</evidence>
<keyword evidence="10 12" id="KW-0472">Membrane</keyword>
<dbReference type="AlphaFoldDB" id="G8ZW19"/>
<dbReference type="NCBIfam" id="TIGR00913">
    <property type="entry name" value="2A0310"/>
    <property type="match status" value="1"/>
</dbReference>
<keyword evidence="4" id="KW-0813">Transport</keyword>
<keyword evidence="9 12" id="KW-1133">Transmembrane helix</keyword>
<feature type="transmembrane region" description="Helical" evidence="12">
    <location>
        <begin position="302"/>
        <end position="322"/>
    </location>
</feature>
<protein>
    <recommendedName>
        <fullName evidence="13">Amino acid permease/ SLC12A domain-containing protein</fullName>
    </recommendedName>
</protein>
<dbReference type="PIRSF" id="PIRSF006060">
    <property type="entry name" value="AA_transporter"/>
    <property type="match status" value="1"/>
</dbReference>
<gene>
    <name evidence="14" type="primary">TDEL0E05700</name>
    <name evidence="14" type="ORF">TDEL_0E05700</name>
</gene>
<dbReference type="GO" id="GO:0005783">
    <property type="term" value="C:endoplasmic reticulum"/>
    <property type="evidence" value="ECO:0007669"/>
    <property type="project" value="UniProtKB-SubCell"/>
</dbReference>
<feature type="transmembrane region" description="Helical" evidence="12">
    <location>
        <begin position="474"/>
        <end position="499"/>
    </location>
</feature>
<keyword evidence="8" id="KW-0029">Amino-acid transport</keyword>
<accession>G8ZW19</accession>
<reference evidence="14 15" key="1">
    <citation type="journal article" date="2011" name="Proc. Natl. Acad. Sci. U.S.A.">
        <title>Evolutionary erosion of yeast sex chromosomes by mating-type switching accidents.</title>
        <authorList>
            <person name="Gordon J.L."/>
            <person name="Armisen D."/>
            <person name="Proux-Wera E."/>
            <person name="Oheigeartaigh S.S."/>
            <person name="Byrne K.P."/>
            <person name="Wolfe K.H."/>
        </authorList>
    </citation>
    <scope>NUCLEOTIDE SEQUENCE [LARGE SCALE GENOMIC DNA]</scope>
    <source>
        <strain evidence="15">ATCC 10662 / CBS 1146 / NBRC 0425 / NCYC 2629 / NRRL Y-866</strain>
    </source>
</reference>
<dbReference type="RefSeq" id="XP_003682024.1">
    <property type="nucleotide sequence ID" value="XM_003681976.1"/>
</dbReference>
<dbReference type="GO" id="GO:1901682">
    <property type="term" value="F:sulfur compound transmembrane transporter activity"/>
    <property type="evidence" value="ECO:0007669"/>
    <property type="project" value="UniProtKB-ARBA"/>
</dbReference>
<evidence type="ECO:0000256" key="3">
    <source>
        <dbReference type="ARBA" id="ARBA00006983"/>
    </source>
</evidence>
<keyword evidence="5" id="KW-0597">Phosphoprotein</keyword>